<dbReference type="AlphaFoldDB" id="A0A540N7R8"/>
<dbReference type="PANTHER" id="PTHR33240">
    <property type="entry name" value="OS08G0508500 PROTEIN"/>
    <property type="match status" value="1"/>
</dbReference>
<accession>A0A540N7R8</accession>
<dbReference type="Gene3D" id="2.40.70.10">
    <property type="entry name" value="Acid Proteases"/>
    <property type="match status" value="1"/>
</dbReference>
<dbReference type="CDD" id="cd00303">
    <property type="entry name" value="retropepsin_like"/>
    <property type="match status" value="1"/>
</dbReference>
<reference evidence="2 3" key="1">
    <citation type="journal article" date="2019" name="G3 (Bethesda)">
        <title>Sequencing of a Wild Apple (Malus baccata) Genome Unravels the Differences Between Cultivated and Wild Apple Species Regarding Disease Resistance and Cold Tolerance.</title>
        <authorList>
            <person name="Chen X."/>
        </authorList>
    </citation>
    <scope>NUCLEOTIDE SEQUENCE [LARGE SCALE GENOMIC DNA]</scope>
    <source>
        <strain evidence="3">cv. Shandingzi</strain>
        <tissue evidence="2">Leaves</tissue>
    </source>
</reference>
<proteinExistence type="predicted"/>
<feature type="region of interest" description="Disordered" evidence="1">
    <location>
        <begin position="207"/>
        <end position="229"/>
    </location>
</feature>
<dbReference type="SUPFAM" id="SSF50630">
    <property type="entry name" value="Acid proteases"/>
    <property type="match status" value="1"/>
</dbReference>
<feature type="compositionally biased region" description="Low complexity" evidence="1">
    <location>
        <begin position="207"/>
        <end position="217"/>
    </location>
</feature>
<evidence type="ECO:0000256" key="1">
    <source>
        <dbReference type="SAM" id="MobiDB-lite"/>
    </source>
</evidence>
<organism evidence="2 3">
    <name type="scientific">Malus baccata</name>
    <name type="common">Siberian crab apple</name>
    <name type="synonym">Pyrus baccata</name>
    <dbReference type="NCBI Taxonomy" id="106549"/>
    <lineage>
        <taxon>Eukaryota</taxon>
        <taxon>Viridiplantae</taxon>
        <taxon>Streptophyta</taxon>
        <taxon>Embryophyta</taxon>
        <taxon>Tracheophyta</taxon>
        <taxon>Spermatophyta</taxon>
        <taxon>Magnoliopsida</taxon>
        <taxon>eudicotyledons</taxon>
        <taxon>Gunneridae</taxon>
        <taxon>Pentapetalae</taxon>
        <taxon>rosids</taxon>
        <taxon>fabids</taxon>
        <taxon>Rosales</taxon>
        <taxon>Rosaceae</taxon>
        <taxon>Amygdaloideae</taxon>
        <taxon>Maleae</taxon>
        <taxon>Malus</taxon>
    </lineage>
</organism>
<keyword evidence="3" id="KW-1185">Reference proteome</keyword>
<protein>
    <recommendedName>
        <fullName evidence="4">Peptidase A2 domain-containing protein</fullName>
    </recommendedName>
</protein>
<evidence type="ECO:0008006" key="4">
    <source>
        <dbReference type="Google" id="ProtNLM"/>
    </source>
</evidence>
<evidence type="ECO:0000313" key="3">
    <source>
        <dbReference type="Proteomes" id="UP000315295"/>
    </source>
</evidence>
<sequence>MGVDTDPFPTATVNMVDACLPKDKGKGKAEAVTTQRFRTQNSQPRFMADFRSNAPPTALTGPAIVKPMMDYTTDEDSGTAVLCRKCRTKVESESEEKPPSVGTEQPVAATRQNVANIGPQGVFNRLGPKVRKEETPPIRRRLDFDDSFYDDDYYKRNSSSSESSRSQKTFKPPEPKDQRWDARLQYQEQVQALTPRALSSSTLPEAVAQDQQLADAAPPNEAVTEGTEESCCPALTATKSVVADQPSDEGIDPMGPSVLDNMEISMVHVLPADFQSRTAQPNFLDGDVVAEEPGHIDFVSIAEGESATKDEGLKAALAELFPWSSSAKLHHLKPLYVTAHIEGYPVSKVFVDCGATVNIMPLSIMKALRRSNDELIPSGITMSSFVGDKSQTKGVLPLTVNIAGRTHMTAFFVVDSKTEYNALLGRDWIHQTSCIPSSLYQVLVFWDGKSVTVHPADSQPFEANMIQARYYDDHVGYITLQGFNEDGRPTRISVQKAIEVGAETVHQDSARLGLANFLPESDV</sequence>
<dbReference type="Proteomes" id="UP000315295">
    <property type="component" value="Unassembled WGS sequence"/>
</dbReference>
<feature type="region of interest" description="Disordered" evidence="1">
    <location>
        <begin position="89"/>
        <end position="179"/>
    </location>
</feature>
<dbReference type="PANTHER" id="PTHR33240:SF15">
    <property type="entry name" value="GAG-PRO-LIKE PROTEIN"/>
    <property type="match status" value="1"/>
</dbReference>
<feature type="compositionally biased region" description="Basic and acidic residues" evidence="1">
    <location>
        <begin position="89"/>
        <end position="98"/>
    </location>
</feature>
<dbReference type="InterPro" id="IPR021109">
    <property type="entry name" value="Peptidase_aspartic_dom_sf"/>
</dbReference>
<comment type="caution">
    <text evidence="2">The sequence shown here is derived from an EMBL/GenBank/DDBJ whole genome shotgun (WGS) entry which is preliminary data.</text>
</comment>
<gene>
    <name evidence="2" type="ORF">C1H46_007772</name>
</gene>
<dbReference type="STRING" id="106549.A0A540N7R8"/>
<name>A0A540N7R8_MALBA</name>
<feature type="compositionally biased region" description="Basic and acidic residues" evidence="1">
    <location>
        <begin position="130"/>
        <end position="144"/>
    </location>
</feature>
<dbReference type="EMBL" id="VIEB01000101">
    <property type="protein sequence ID" value="TQE06530.1"/>
    <property type="molecule type" value="Genomic_DNA"/>
</dbReference>
<evidence type="ECO:0000313" key="2">
    <source>
        <dbReference type="EMBL" id="TQE06530.1"/>
    </source>
</evidence>
<feature type="compositionally biased region" description="Polar residues" evidence="1">
    <location>
        <begin position="32"/>
        <end position="41"/>
    </location>
</feature>
<feature type="region of interest" description="Disordered" evidence="1">
    <location>
        <begin position="22"/>
        <end position="41"/>
    </location>
</feature>